<dbReference type="Proteomes" id="UP001221898">
    <property type="component" value="Unassembled WGS sequence"/>
</dbReference>
<accession>A0AAD7WSR7</accession>
<feature type="region of interest" description="Disordered" evidence="1">
    <location>
        <begin position="125"/>
        <end position="162"/>
    </location>
</feature>
<evidence type="ECO:0000313" key="2">
    <source>
        <dbReference type="EMBL" id="KAJ8407655.1"/>
    </source>
</evidence>
<evidence type="ECO:0000256" key="1">
    <source>
        <dbReference type="SAM" id="MobiDB-lite"/>
    </source>
</evidence>
<keyword evidence="3" id="KW-1185">Reference proteome</keyword>
<evidence type="ECO:0000313" key="3">
    <source>
        <dbReference type="Proteomes" id="UP001221898"/>
    </source>
</evidence>
<proteinExistence type="predicted"/>
<reference evidence="2" key="1">
    <citation type="journal article" date="2023" name="Science">
        <title>Genome structures resolve the early diversification of teleost fishes.</title>
        <authorList>
            <person name="Parey E."/>
            <person name="Louis A."/>
            <person name="Montfort J."/>
            <person name="Bouchez O."/>
            <person name="Roques C."/>
            <person name="Iampietro C."/>
            <person name="Lluch J."/>
            <person name="Castinel A."/>
            <person name="Donnadieu C."/>
            <person name="Desvignes T."/>
            <person name="Floi Bucao C."/>
            <person name="Jouanno E."/>
            <person name="Wen M."/>
            <person name="Mejri S."/>
            <person name="Dirks R."/>
            <person name="Jansen H."/>
            <person name="Henkel C."/>
            <person name="Chen W.J."/>
            <person name="Zahm M."/>
            <person name="Cabau C."/>
            <person name="Klopp C."/>
            <person name="Thompson A.W."/>
            <person name="Robinson-Rechavi M."/>
            <person name="Braasch I."/>
            <person name="Lecointre G."/>
            <person name="Bobe J."/>
            <person name="Postlethwait J.H."/>
            <person name="Berthelot C."/>
            <person name="Roest Crollius H."/>
            <person name="Guiguen Y."/>
        </authorList>
    </citation>
    <scope>NUCLEOTIDE SEQUENCE</scope>
    <source>
        <strain evidence="2">NC1722</strain>
    </source>
</reference>
<gene>
    <name evidence="2" type="ORF">AAFF_G00275120</name>
</gene>
<feature type="compositionally biased region" description="Polar residues" evidence="1">
    <location>
        <begin position="93"/>
        <end position="103"/>
    </location>
</feature>
<comment type="caution">
    <text evidence="2">The sequence shown here is derived from an EMBL/GenBank/DDBJ whole genome shotgun (WGS) entry which is preliminary data.</text>
</comment>
<feature type="region of interest" description="Disordered" evidence="1">
    <location>
        <begin position="55"/>
        <end position="108"/>
    </location>
</feature>
<sequence>MAVAPPPPSRPLRLPASGLRVAMAHRRVTASEHASANKNNLPVTVAIPALKKKRAKAGRSVMRSVSPDACGEMPQRKLCHPRRKPQPIPRGLPQTSRLSSHTDTPGKGMIRYDYLRMRQTGQLSVRSNNNTPISPSKPPPLPHPQLQHQSTRRAKESGNSRLPFLKIYSGSLSDAYDPEILKAQESGAENSPG</sequence>
<organism evidence="2 3">
    <name type="scientific">Aldrovandia affinis</name>
    <dbReference type="NCBI Taxonomy" id="143900"/>
    <lineage>
        <taxon>Eukaryota</taxon>
        <taxon>Metazoa</taxon>
        <taxon>Chordata</taxon>
        <taxon>Craniata</taxon>
        <taxon>Vertebrata</taxon>
        <taxon>Euteleostomi</taxon>
        <taxon>Actinopterygii</taxon>
        <taxon>Neopterygii</taxon>
        <taxon>Teleostei</taxon>
        <taxon>Notacanthiformes</taxon>
        <taxon>Halosauridae</taxon>
        <taxon>Aldrovandia</taxon>
    </lineage>
</organism>
<dbReference type="EMBL" id="JAINUG010000038">
    <property type="protein sequence ID" value="KAJ8407655.1"/>
    <property type="molecule type" value="Genomic_DNA"/>
</dbReference>
<name>A0AAD7WSR7_9TELE</name>
<dbReference type="AlphaFoldDB" id="A0AAD7WSR7"/>
<protein>
    <submittedName>
        <fullName evidence="2">Uncharacterized protein</fullName>
    </submittedName>
</protein>